<feature type="chain" id="PRO_5045131543" evidence="2">
    <location>
        <begin position="28"/>
        <end position="186"/>
    </location>
</feature>
<dbReference type="Gene3D" id="1.25.40.10">
    <property type="entry name" value="Tetratricopeptide repeat domain"/>
    <property type="match status" value="1"/>
</dbReference>
<keyword evidence="1" id="KW-0802">TPR repeat</keyword>
<reference evidence="3 4" key="1">
    <citation type="submission" date="2022-10" db="EMBL/GenBank/DDBJ databases">
        <title>Defluviimonas sp. nov., isolated from ocean surface water.</title>
        <authorList>
            <person name="He W."/>
            <person name="Wang L."/>
            <person name="Zhang D.-F."/>
        </authorList>
    </citation>
    <scope>NUCLEOTIDE SEQUENCE [LARGE SCALE GENOMIC DNA]</scope>
    <source>
        <strain evidence="3 4">WL0002</strain>
    </source>
</reference>
<keyword evidence="2" id="KW-0732">Signal</keyword>
<feature type="repeat" description="TPR" evidence="1">
    <location>
        <begin position="134"/>
        <end position="167"/>
    </location>
</feature>
<evidence type="ECO:0000313" key="3">
    <source>
        <dbReference type="EMBL" id="MCV2868386.1"/>
    </source>
</evidence>
<dbReference type="RefSeq" id="WP_263733999.1">
    <property type="nucleotide sequence ID" value="NZ_JAOWKY010000001.1"/>
</dbReference>
<dbReference type="PROSITE" id="PS50005">
    <property type="entry name" value="TPR"/>
    <property type="match status" value="1"/>
</dbReference>
<gene>
    <name evidence="3" type="ORF">OEW28_07065</name>
</gene>
<dbReference type="Proteomes" id="UP001652542">
    <property type="component" value="Unassembled WGS sequence"/>
</dbReference>
<comment type="caution">
    <text evidence="3">The sequence shown here is derived from an EMBL/GenBank/DDBJ whole genome shotgun (WGS) entry which is preliminary data.</text>
</comment>
<accession>A0ABT2ZBC6</accession>
<name>A0ABT2ZBC6_9RHOB</name>
<dbReference type="InterPro" id="IPR011990">
    <property type="entry name" value="TPR-like_helical_dom_sf"/>
</dbReference>
<feature type="signal peptide" evidence="2">
    <location>
        <begin position="1"/>
        <end position="27"/>
    </location>
</feature>
<proteinExistence type="predicted"/>
<dbReference type="Pfam" id="PF13432">
    <property type="entry name" value="TPR_16"/>
    <property type="match status" value="1"/>
</dbReference>
<dbReference type="InterPro" id="IPR019734">
    <property type="entry name" value="TPR_rpt"/>
</dbReference>
<sequence>MRNLFRYLKPVAAVIAIHMMAVGAAMAQDADLDRLYAELADPENENWQRTQADILREWSRSGSPSMDLLLQRGQDAIESGDFQGAIEHLTALVDQAPDFAEGWNARATAYFHAGYLGPSIVDIQHTLALNPHHFGALAGLGMIMQASGKPEAALRAFTASLAIHPHQDALRHAVDELERESLGTRL</sequence>
<organism evidence="3 4">
    <name type="scientific">Albidovulum marisflavi</name>
    <dbReference type="NCBI Taxonomy" id="2984159"/>
    <lineage>
        <taxon>Bacteria</taxon>
        <taxon>Pseudomonadati</taxon>
        <taxon>Pseudomonadota</taxon>
        <taxon>Alphaproteobacteria</taxon>
        <taxon>Rhodobacterales</taxon>
        <taxon>Paracoccaceae</taxon>
        <taxon>Albidovulum</taxon>
    </lineage>
</organism>
<protein>
    <submittedName>
        <fullName evidence="3">Tetratricopeptide repeat protein</fullName>
    </submittedName>
</protein>
<evidence type="ECO:0000256" key="2">
    <source>
        <dbReference type="SAM" id="SignalP"/>
    </source>
</evidence>
<dbReference type="SUPFAM" id="SSF48452">
    <property type="entry name" value="TPR-like"/>
    <property type="match status" value="1"/>
</dbReference>
<dbReference type="EMBL" id="JAOWKY010000001">
    <property type="protein sequence ID" value="MCV2868386.1"/>
    <property type="molecule type" value="Genomic_DNA"/>
</dbReference>
<evidence type="ECO:0000313" key="4">
    <source>
        <dbReference type="Proteomes" id="UP001652542"/>
    </source>
</evidence>
<evidence type="ECO:0000256" key="1">
    <source>
        <dbReference type="PROSITE-ProRule" id="PRU00339"/>
    </source>
</evidence>
<dbReference type="SMART" id="SM00028">
    <property type="entry name" value="TPR"/>
    <property type="match status" value="3"/>
</dbReference>
<keyword evidence="4" id="KW-1185">Reference proteome</keyword>